<dbReference type="Proteomes" id="UP001183226">
    <property type="component" value="Unassembled WGS sequence"/>
</dbReference>
<proteinExistence type="predicted"/>
<evidence type="ECO:0008006" key="3">
    <source>
        <dbReference type="Google" id="ProtNLM"/>
    </source>
</evidence>
<evidence type="ECO:0000313" key="1">
    <source>
        <dbReference type="EMBL" id="MDT0302941.1"/>
    </source>
</evidence>
<gene>
    <name evidence="1" type="ORF">RM446_12530</name>
</gene>
<dbReference type="EMBL" id="JAVREK010000011">
    <property type="protein sequence ID" value="MDT0302941.1"/>
    <property type="molecule type" value="Genomic_DNA"/>
</dbReference>
<dbReference type="RefSeq" id="WP_311545426.1">
    <property type="nucleotide sequence ID" value="NZ_JAVREK010000011.1"/>
</dbReference>
<protein>
    <recommendedName>
        <fullName evidence="3">DUF3006 domain-containing protein</fullName>
    </recommendedName>
</protein>
<keyword evidence="2" id="KW-1185">Reference proteome</keyword>
<evidence type="ECO:0000313" key="2">
    <source>
        <dbReference type="Proteomes" id="UP001183226"/>
    </source>
</evidence>
<name>A0ABU2KUG8_9ACTN</name>
<reference evidence="2" key="1">
    <citation type="submission" date="2023-07" db="EMBL/GenBank/DDBJ databases">
        <title>30 novel species of actinomycetes from the DSMZ collection.</title>
        <authorList>
            <person name="Nouioui I."/>
        </authorList>
    </citation>
    <scope>NUCLEOTIDE SEQUENCE [LARGE SCALE GENOMIC DNA]</scope>
    <source>
        <strain evidence="2">DSM 45055</strain>
    </source>
</reference>
<comment type="caution">
    <text evidence="1">The sequence shown here is derived from an EMBL/GenBank/DDBJ whole genome shotgun (WGS) entry which is preliminary data.</text>
</comment>
<organism evidence="1 2">
    <name type="scientific">Streptomonospora wellingtoniae</name>
    <dbReference type="NCBI Taxonomy" id="3075544"/>
    <lineage>
        <taxon>Bacteria</taxon>
        <taxon>Bacillati</taxon>
        <taxon>Actinomycetota</taxon>
        <taxon>Actinomycetes</taxon>
        <taxon>Streptosporangiales</taxon>
        <taxon>Nocardiopsidaceae</taxon>
        <taxon>Streptomonospora</taxon>
    </lineage>
</organism>
<accession>A0ABU2KUG8</accession>
<sequence length="131" mass="14254">MQPSDDPYVPHLGDDVTLTHTDGTTTSGHLWTVRPGYVRIITPDGDMVHVDRDHIADMEPVRYGVGDRIRIDAYDGVHDVTIRTILPGAVGVATDDGRTATLHLPPAPGVTITHLRRATQDEVDALMANAR</sequence>